<gene>
    <name evidence="1" type="ORF">SAMN05421771_2035</name>
</gene>
<dbReference type="AlphaFoldDB" id="A0A1I6M8B6"/>
<dbReference type="RefSeq" id="WP_175528950.1">
    <property type="nucleotide sequence ID" value="NZ_FOZL01000001.1"/>
</dbReference>
<evidence type="ECO:0000313" key="1">
    <source>
        <dbReference type="EMBL" id="SFS11929.1"/>
    </source>
</evidence>
<dbReference type="EMBL" id="FOZL01000001">
    <property type="protein sequence ID" value="SFS11929.1"/>
    <property type="molecule type" value="Genomic_DNA"/>
</dbReference>
<reference evidence="1 2" key="1">
    <citation type="submission" date="2016-10" db="EMBL/GenBank/DDBJ databases">
        <authorList>
            <person name="de Groot N.N."/>
        </authorList>
    </citation>
    <scope>NUCLEOTIDE SEQUENCE [LARGE SCALE GENOMIC DNA]</scope>
    <source>
        <strain evidence="1 2">DSM 21001</strain>
    </source>
</reference>
<protein>
    <submittedName>
        <fullName evidence="1">Uncharacterized protein</fullName>
    </submittedName>
</protein>
<dbReference type="STRING" id="474950.SAMN05421771_2035"/>
<proteinExistence type="predicted"/>
<name>A0A1I6M8B6_9BACT</name>
<keyword evidence="2" id="KW-1185">Reference proteome</keyword>
<organism evidence="1 2">
    <name type="scientific">Granulicella pectinivorans</name>
    <dbReference type="NCBI Taxonomy" id="474950"/>
    <lineage>
        <taxon>Bacteria</taxon>
        <taxon>Pseudomonadati</taxon>
        <taxon>Acidobacteriota</taxon>
        <taxon>Terriglobia</taxon>
        <taxon>Terriglobales</taxon>
        <taxon>Acidobacteriaceae</taxon>
        <taxon>Granulicella</taxon>
    </lineage>
</organism>
<evidence type="ECO:0000313" key="2">
    <source>
        <dbReference type="Proteomes" id="UP000199024"/>
    </source>
</evidence>
<dbReference type="Proteomes" id="UP000199024">
    <property type="component" value="Unassembled WGS sequence"/>
</dbReference>
<accession>A0A1I6M8B6</accession>
<sequence>MGNFADIESFKRFLDKVAKDCQEEVKWEHRKLEWIREEGAKDSAADKVEAA</sequence>